<name>A0ABR8GT22_9CYAN</name>
<reference evidence="1 2" key="1">
    <citation type="journal article" date="2020" name="ISME J.">
        <title>Comparative genomics reveals insights into cyanobacterial evolution and habitat adaptation.</title>
        <authorList>
            <person name="Chen M.Y."/>
            <person name="Teng W.K."/>
            <person name="Zhao L."/>
            <person name="Hu C.X."/>
            <person name="Zhou Y.K."/>
            <person name="Han B.P."/>
            <person name="Song L.R."/>
            <person name="Shu W.S."/>
        </authorList>
    </citation>
    <scope>NUCLEOTIDE SEQUENCE [LARGE SCALE GENOMIC DNA]</scope>
    <source>
        <strain evidence="1 2">FACHB-248</strain>
    </source>
</reference>
<dbReference type="Proteomes" id="UP000660380">
    <property type="component" value="Unassembled WGS sequence"/>
</dbReference>
<organism evidence="1 2">
    <name type="scientific">Scytonema hofmannii FACHB-248</name>
    <dbReference type="NCBI Taxonomy" id="1842502"/>
    <lineage>
        <taxon>Bacteria</taxon>
        <taxon>Bacillati</taxon>
        <taxon>Cyanobacteriota</taxon>
        <taxon>Cyanophyceae</taxon>
        <taxon>Nostocales</taxon>
        <taxon>Scytonemataceae</taxon>
        <taxon>Scytonema</taxon>
    </lineage>
</organism>
<dbReference type="Pfam" id="PF00805">
    <property type="entry name" value="Pentapeptide"/>
    <property type="match status" value="2"/>
</dbReference>
<gene>
    <name evidence="1" type="ORF">H6G81_18675</name>
</gene>
<dbReference type="PANTHER" id="PTHR14136:SF17">
    <property type="entry name" value="BTB_POZ DOMAIN-CONTAINING PROTEIN KCTD9"/>
    <property type="match status" value="1"/>
</dbReference>
<evidence type="ECO:0000313" key="2">
    <source>
        <dbReference type="Proteomes" id="UP000660380"/>
    </source>
</evidence>
<accession>A0ABR8GT22</accession>
<sequence>MKKLVILQFYGDFSTGYKVTLEVGEEGKRPDLRIRGELPQAIDIIQCFQSWRDIYRSLDGQTRIKKLGARNVNIDDLKQKCDERSQNLLNSFNSWLQSQSFNPIINCLCKQDWDREDEIRVILSTDCQELRKLPWHLWNGFYAIPYFRIRPLEVALSAPDGERRERPFREKIRILIILGDSTGINVKADEQLLQQYCGDAEIVTLVEPLRMQLQFDAFENLVRKDVSLNNLWIPKEVRIQFVGINLKNAKLSRIEWEYKNFSGAYLYQAKLYRANISHAKLNGTFLYGADLTEANLTNSDLKGASLYNANINGTNFKGAKNLTIEQVKSAKNWRTAKYDNNFRAKLGLLVEKEK</sequence>
<protein>
    <submittedName>
        <fullName evidence="1">Pentapeptide repeat-containing protein</fullName>
    </submittedName>
</protein>
<comment type="caution">
    <text evidence="1">The sequence shown here is derived from an EMBL/GenBank/DDBJ whole genome shotgun (WGS) entry which is preliminary data.</text>
</comment>
<dbReference type="Gene3D" id="2.160.20.80">
    <property type="entry name" value="E3 ubiquitin-protein ligase SopA"/>
    <property type="match status" value="1"/>
</dbReference>
<dbReference type="InterPro" id="IPR001646">
    <property type="entry name" value="5peptide_repeat"/>
</dbReference>
<keyword evidence="2" id="KW-1185">Reference proteome</keyword>
<dbReference type="SUPFAM" id="SSF141571">
    <property type="entry name" value="Pentapeptide repeat-like"/>
    <property type="match status" value="1"/>
</dbReference>
<dbReference type="InterPro" id="IPR051082">
    <property type="entry name" value="Pentapeptide-BTB/POZ_domain"/>
</dbReference>
<evidence type="ECO:0000313" key="1">
    <source>
        <dbReference type="EMBL" id="MBD2606498.1"/>
    </source>
</evidence>
<dbReference type="PANTHER" id="PTHR14136">
    <property type="entry name" value="BTB_POZ DOMAIN-CONTAINING PROTEIN KCTD9"/>
    <property type="match status" value="1"/>
</dbReference>
<proteinExistence type="predicted"/>
<dbReference type="RefSeq" id="WP_029633881.1">
    <property type="nucleotide sequence ID" value="NZ_JACJTA010000041.1"/>
</dbReference>
<dbReference type="EMBL" id="JACJTA010000041">
    <property type="protein sequence ID" value="MBD2606498.1"/>
    <property type="molecule type" value="Genomic_DNA"/>
</dbReference>